<reference evidence="5 6" key="3">
    <citation type="submission" date="2020-02" db="EMBL/GenBank/DDBJ databases">
        <title>Sequencing the genomes of 1000 actinobacteria strains.</title>
        <authorList>
            <person name="Klenk H.-P."/>
        </authorList>
    </citation>
    <scope>NUCLEOTIDE SEQUENCE [LARGE SCALE GENOMIC DNA]</scope>
    <source>
        <strain evidence="5 6">DSM 45201</strain>
    </source>
</reference>
<dbReference type="GO" id="GO:0016757">
    <property type="term" value="F:glycosyltransferase activity"/>
    <property type="evidence" value="ECO:0007669"/>
    <property type="project" value="UniProtKB-KW"/>
</dbReference>
<organism evidence="5 6">
    <name type="scientific">Modestobacter marinus</name>
    <dbReference type="NCBI Taxonomy" id="477641"/>
    <lineage>
        <taxon>Bacteria</taxon>
        <taxon>Bacillati</taxon>
        <taxon>Actinomycetota</taxon>
        <taxon>Actinomycetes</taxon>
        <taxon>Geodermatophilales</taxon>
        <taxon>Geodermatophilaceae</taxon>
        <taxon>Modestobacter</taxon>
    </lineage>
</organism>
<sequence>MRIGLDATPLLGPRTGIGRYTAELLRALAARDGAAHGLPDELVATAFTLRGAADLQQVVPPGVEVRSRRVPARLLRALWSRVELPRVTWTTGRLDLFHATNFVLPPMGRTTGVVTVHDLSFLRVREAVDAASLAYRELVPRSIRRASLVLTPSDAVAEEVVDEYRLDPARVITTPLGVSPGWLTAGPPTAEWLAARGLPTDYVVAVGTLEPRKGLQTLVDAFRRLVQEDPAAPDLVLVGPPGWGAELELDRLPAGRVHLTGFLGDDALHQVVAGSRGLAFPSRYEGFGLPPLEALACGRPVVVSDLPVMREVLADHAAYVPVGEVEALVEALRALPAEPDAEAAARRRTHAARYTWEACASRTTQAYQLAQRHADPA</sequence>
<feature type="domain" description="Glycosyltransferase subfamily 4-like N-terminal" evidence="3">
    <location>
        <begin position="16"/>
        <end position="180"/>
    </location>
</feature>
<evidence type="ECO:0000313" key="6">
    <source>
        <dbReference type="Proteomes" id="UP000552836"/>
    </source>
</evidence>
<proteinExistence type="predicted"/>
<dbReference type="Pfam" id="PF13692">
    <property type="entry name" value="Glyco_trans_1_4"/>
    <property type="match status" value="1"/>
</dbReference>
<accession>A0A846LJJ6</accession>
<keyword evidence="1" id="KW-0328">Glycosyltransferase</keyword>
<evidence type="ECO:0000259" key="3">
    <source>
        <dbReference type="Pfam" id="PF13439"/>
    </source>
</evidence>
<dbReference type="Gene3D" id="3.40.50.2000">
    <property type="entry name" value="Glycogen Phosphorylase B"/>
    <property type="match status" value="2"/>
</dbReference>
<reference evidence="4" key="4">
    <citation type="submission" date="2024-05" db="EMBL/GenBank/DDBJ databases">
        <authorList>
            <person name="Sun Q."/>
            <person name="Zhou Y."/>
        </authorList>
    </citation>
    <scope>NUCLEOTIDE SEQUENCE</scope>
    <source>
        <strain evidence="4">CGMCC 4.5581</strain>
    </source>
</reference>
<dbReference type="RefSeq" id="WP_166755060.1">
    <property type="nucleotide sequence ID" value="NZ_BAABJU010000012.1"/>
</dbReference>
<evidence type="ECO:0000313" key="7">
    <source>
        <dbReference type="Proteomes" id="UP000648663"/>
    </source>
</evidence>
<dbReference type="InterPro" id="IPR028098">
    <property type="entry name" value="Glyco_trans_4-like_N"/>
</dbReference>
<evidence type="ECO:0000313" key="5">
    <source>
        <dbReference type="EMBL" id="NIH67707.1"/>
    </source>
</evidence>
<dbReference type="Proteomes" id="UP000552836">
    <property type="component" value="Unassembled WGS sequence"/>
</dbReference>
<evidence type="ECO:0000256" key="1">
    <source>
        <dbReference type="ARBA" id="ARBA00022676"/>
    </source>
</evidence>
<dbReference type="AlphaFoldDB" id="A0A846LJJ6"/>
<keyword evidence="2 5" id="KW-0808">Transferase</keyword>
<dbReference type="EMBL" id="BMMI01000005">
    <property type="protein sequence ID" value="GGL71937.1"/>
    <property type="molecule type" value="Genomic_DNA"/>
</dbReference>
<dbReference type="EMBL" id="JAAMPA010000001">
    <property type="protein sequence ID" value="NIH67707.1"/>
    <property type="molecule type" value="Genomic_DNA"/>
</dbReference>
<dbReference type="SUPFAM" id="SSF53756">
    <property type="entry name" value="UDP-Glycosyltransferase/glycogen phosphorylase"/>
    <property type="match status" value="1"/>
</dbReference>
<dbReference type="GO" id="GO:0009103">
    <property type="term" value="P:lipopolysaccharide biosynthetic process"/>
    <property type="evidence" value="ECO:0007669"/>
    <property type="project" value="TreeGrafter"/>
</dbReference>
<keyword evidence="7" id="KW-1185">Reference proteome</keyword>
<dbReference type="CDD" id="cd03809">
    <property type="entry name" value="GT4_MtfB-like"/>
    <property type="match status" value="1"/>
</dbReference>
<reference evidence="7" key="2">
    <citation type="journal article" date="2019" name="Int. J. Syst. Evol. Microbiol.">
        <title>The Global Catalogue of Microorganisms (GCM) 10K type strain sequencing project: providing services to taxonomists for standard genome sequencing and annotation.</title>
        <authorList>
            <consortium name="The Broad Institute Genomics Platform"/>
            <consortium name="The Broad Institute Genome Sequencing Center for Infectious Disease"/>
            <person name="Wu L."/>
            <person name="Ma J."/>
        </authorList>
    </citation>
    <scope>NUCLEOTIDE SEQUENCE [LARGE SCALE GENOMIC DNA]</scope>
    <source>
        <strain evidence="7">CGMCC 4.5581</strain>
    </source>
</reference>
<dbReference type="PANTHER" id="PTHR46401">
    <property type="entry name" value="GLYCOSYLTRANSFERASE WBBK-RELATED"/>
    <property type="match status" value="1"/>
</dbReference>
<dbReference type="PANTHER" id="PTHR46401:SF2">
    <property type="entry name" value="GLYCOSYLTRANSFERASE WBBK-RELATED"/>
    <property type="match status" value="1"/>
</dbReference>
<evidence type="ECO:0000256" key="2">
    <source>
        <dbReference type="ARBA" id="ARBA00022679"/>
    </source>
</evidence>
<dbReference type="Proteomes" id="UP000648663">
    <property type="component" value="Unassembled WGS sequence"/>
</dbReference>
<reference evidence="4" key="1">
    <citation type="journal article" date="2014" name="Int. J. Syst. Evol. Microbiol.">
        <title>Complete genome of a new Firmicutes species belonging to the dominant human colonic microbiota ('Ruminococcus bicirculans') reveals two chromosomes and a selective capacity to utilize plant glucans.</title>
        <authorList>
            <consortium name="NISC Comparative Sequencing Program"/>
            <person name="Wegmann U."/>
            <person name="Louis P."/>
            <person name="Goesmann A."/>
            <person name="Henrissat B."/>
            <person name="Duncan S.H."/>
            <person name="Flint H.J."/>
        </authorList>
    </citation>
    <scope>NUCLEOTIDE SEQUENCE</scope>
    <source>
        <strain evidence="4">CGMCC 4.5581</strain>
    </source>
</reference>
<dbReference type="Pfam" id="PF13439">
    <property type="entry name" value="Glyco_transf_4"/>
    <property type="match status" value="1"/>
</dbReference>
<gene>
    <name evidence="5" type="ORF">FB380_002153</name>
    <name evidence="4" type="ORF">GCM10011589_30330</name>
</gene>
<comment type="caution">
    <text evidence="5">The sequence shown here is derived from an EMBL/GenBank/DDBJ whole genome shotgun (WGS) entry which is preliminary data.</text>
</comment>
<evidence type="ECO:0000313" key="4">
    <source>
        <dbReference type="EMBL" id="GGL71937.1"/>
    </source>
</evidence>
<name>A0A846LJJ6_9ACTN</name>
<protein>
    <submittedName>
        <fullName evidence="4">Glycosyl transferase</fullName>
    </submittedName>
    <submittedName>
        <fullName evidence="5">Glycosyltransferase involved in cell wall biosynthesis</fullName>
    </submittedName>
</protein>